<dbReference type="SMART" id="SM00327">
    <property type="entry name" value="VWA"/>
    <property type="match status" value="1"/>
</dbReference>
<feature type="domain" description="VWFA" evidence="1">
    <location>
        <begin position="18"/>
        <end position="192"/>
    </location>
</feature>
<organism evidence="2 3">
    <name type="scientific">Pseudoalteromonas arctica</name>
    <dbReference type="NCBI Taxonomy" id="394751"/>
    <lineage>
        <taxon>Bacteria</taxon>
        <taxon>Pseudomonadati</taxon>
        <taxon>Pseudomonadota</taxon>
        <taxon>Gammaproteobacteria</taxon>
        <taxon>Alteromonadales</taxon>
        <taxon>Pseudoalteromonadaceae</taxon>
        <taxon>Pseudoalteromonas</taxon>
    </lineage>
</organism>
<evidence type="ECO:0000313" key="2">
    <source>
        <dbReference type="EMBL" id="MEM5531908.1"/>
    </source>
</evidence>
<dbReference type="EMBL" id="JBBMQX010000003">
    <property type="protein sequence ID" value="MEM5531908.1"/>
    <property type="molecule type" value="Genomic_DNA"/>
</dbReference>
<evidence type="ECO:0000313" key="3">
    <source>
        <dbReference type="Proteomes" id="UP001457661"/>
    </source>
</evidence>
<protein>
    <submittedName>
        <fullName evidence="2">VWA domain-containing protein</fullName>
    </submittedName>
</protein>
<dbReference type="Proteomes" id="UP001457661">
    <property type="component" value="Unassembled WGS sequence"/>
</dbReference>
<keyword evidence="3" id="KW-1185">Reference proteome</keyword>
<dbReference type="InterPro" id="IPR036465">
    <property type="entry name" value="vWFA_dom_sf"/>
</dbReference>
<gene>
    <name evidence="2" type="ORF">WNY57_05640</name>
</gene>
<reference evidence="2 3" key="1">
    <citation type="submission" date="2024-03" db="EMBL/GenBank/DDBJ databases">
        <title>Community enrichment and isolation of bacterial strains for fucoidan degradation.</title>
        <authorList>
            <person name="Sichert A."/>
        </authorList>
    </citation>
    <scope>NUCLEOTIDE SEQUENCE [LARGE SCALE GENOMIC DNA]</scope>
    <source>
        <strain evidence="2 3">AS26</strain>
    </source>
</reference>
<dbReference type="InterPro" id="IPR002035">
    <property type="entry name" value="VWF_A"/>
</dbReference>
<dbReference type="Pfam" id="PF00092">
    <property type="entry name" value="VWA"/>
    <property type="match status" value="1"/>
</dbReference>
<proteinExistence type="predicted"/>
<name>A0ABU9TDX2_9GAMM</name>
<dbReference type="SUPFAM" id="SSF53300">
    <property type="entry name" value="vWA-like"/>
    <property type="match status" value="1"/>
</dbReference>
<dbReference type="Gene3D" id="3.40.50.410">
    <property type="entry name" value="von Willebrand factor, type A domain"/>
    <property type="match status" value="1"/>
</dbReference>
<evidence type="ECO:0000259" key="1">
    <source>
        <dbReference type="SMART" id="SM00327"/>
    </source>
</evidence>
<sequence>MHNDAIPGVEFIDNANQRTPCVLVLDASGSMAGEPLKQLNLGLKVFEEQLKSDLSAALKVQVLVLAVGGHDDVEVIQPWVDAVDFKAPTIEAGGLTPLGAGMTTALNEVQQQKLVYDENGISSTRPWIIVLSDGCPTDLDWEQSADACRKAEEDKKVVIFPIGTEGADFAALGQFSNKSAKKLKGLNFTELFVWLSRSMATVSASVPGQKVRLPSADEWAEVEI</sequence>
<accession>A0ABU9TDX2</accession>
<comment type="caution">
    <text evidence="2">The sequence shown here is derived from an EMBL/GenBank/DDBJ whole genome shotgun (WGS) entry which is preliminary data.</text>
</comment>
<dbReference type="PIRSF" id="PIRSF020634">
    <property type="entry name" value="TerY_vWA"/>
    <property type="match status" value="1"/>
</dbReference>
<dbReference type="InterPro" id="IPR011392">
    <property type="entry name" value="Tellurite-R_TerY"/>
</dbReference>
<dbReference type="RefSeq" id="WP_165725637.1">
    <property type="nucleotide sequence ID" value="NZ_JBBMQX010000003.1"/>
</dbReference>